<keyword evidence="4" id="KW-1185">Reference proteome</keyword>
<dbReference type="OrthoDB" id="9792155at2"/>
<name>A0A4Y8RCS0_9HYPH</name>
<dbReference type="EMBL" id="SOZD01000006">
    <property type="protein sequence ID" value="TFF19859.1"/>
    <property type="molecule type" value="Genomic_DNA"/>
</dbReference>
<dbReference type="Gene3D" id="2.40.50.90">
    <property type="match status" value="1"/>
</dbReference>
<evidence type="ECO:0000313" key="3">
    <source>
        <dbReference type="EMBL" id="TFF19859.1"/>
    </source>
</evidence>
<evidence type="ECO:0000313" key="4">
    <source>
        <dbReference type="Proteomes" id="UP000298179"/>
    </source>
</evidence>
<evidence type="ECO:0000259" key="2">
    <source>
        <dbReference type="Pfam" id="PF00565"/>
    </source>
</evidence>
<evidence type="ECO:0000256" key="1">
    <source>
        <dbReference type="SAM" id="SignalP"/>
    </source>
</evidence>
<organism evidence="3 4">
    <name type="scientific">Jiella endophytica</name>
    <dbReference type="NCBI Taxonomy" id="2558362"/>
    <lineage>
        <taxon>Bacteria</taxon>
        <taxon>Pseudomonadati</taxon>
        <taxon>Pseudomonadota</taxon>
        <taxon>Alphaproteobacteria</taxon>
        <taxon>Hyphomicrobiales</taxon>
        <taxon>Aurantimonadaceae</taxon>
        <taxon>Jiella</taxon>
    </lineage>
</organism>
<feature type="chain" id="PRO_5021483121" evidence="1">
    <location>
        <begin position="20"/>
        <end position="134"/>
    </location>
</feature>
<comment type="caution">
    <text evidence="3">The sequence shown here is derived from an EMBL/GenBank/DDBJ whole genome shotgun (WGS) entry which is preliminary data.</text>
</comment>
<reference evidence="3 4" key="1">
    <citation type="submission" date="2019-03" db="EMBL/GenBank/DDBJ databases">
        <title>Jiella endophytica sp. nov., a novel endophytic bacterium isolated from root of Ficus microcarpa Linn. f.</title>
        <authorList>
            <person name="Tuo L."/>
        </authorList>
    </citation>
    <scope>NUCLEOTIDE SEQUENCE [LARGE SCALE GENOMIC DNA]</scope>
    <source>
        <strain evidence="3 4">CBS5Q-3</strain>
    </source>
</reference>
<feature type="signal peptide" evidence="1">
    <location>
        <begin position="1"/>
        <end position="19"/>
    </location>
</feature>
<accession>A0A4Y8RCS0</accession>
<proteinExistence type="predicted"/>
<protein>
    <submittedName>
        <fullName evidence="3">Thermonuclease family protein</fullName>
    </submittedName>
</protein>
<dbReference type="Proteomes" id="UP000298179">
    <property type="component" value="Unassembled WGS sequence"/>
</dbReference>
<sequence>MRIILSLAIIAASTVPSLALPICSGGHRADRKVTCIVDGDTGWENGVKWRLKDIDAPEISHPECKSERRDGIAARDRVAALLGDGNYRLEAHGTGYYGRELVKITLSNGQDLGQLLLREHLAQPWPNHANPWCR</sequence>
<dbReference type="RefSeq" id="WP_134763540.1">
    <property type="nucleotide sequence ID" value="NZ_SOZD01000006.1"/>
</dbReference>
<dbReference type="InterPro" id="IPR035437">
    <property type="entry name" value="SNase_OB-fold_sf"/>
</dbReference>
<dbReference type="InterPro" id="IPR016071">
    <property type="entry name" value="Staphylococal_nuclease_OB-fold"/>
</dbReference>
<dbReference type="SUPFAM" id="SSF50199">
    <property type="entry name" value="Staphylococcal nuclease"/>
    <property type="match status" value="1"/>
</dbReference>
<keyword evidence="1" id="KW-0732">Signal</keyword>
<feature type="domain" description="TNase-like" evidence="2">
    <location>
        <begin position="50"/>
        <end position="123"/>
    </location>
</feature>
<dbReference type="AlphaFoldDB" id="A0A4Y8RCS0"/>
<dbReference type="Pfam" id="PF00565">
    <property type="entry name" value="SNase"/>
    <property type="match status" value="1"/>
</dbReference>
<gene>
    <name evidence="3" type="ORF">E3C22_19535</name>
</gene>